<evidence type="ECO:0000313" key="3">
    <source>
        <dbReference type="Proteomes" id="UP000234951"/>
    </source>
</evidence>
<reference evidence="2 4" key="2">
    <citation type="submission" date="2017-12" db="EMBL/GenBank/DDBJ databases">
        <title>Comparative Functional Genomics of Dry Heat Resistant strains isolated from the Viking Spacecraft.</title>
        <authorList>
            <person name="Seuylemezian A."/>
            <person name="Cooper K."/>
            <person name="Vaishampayan P."/>
        </authorList>
    </citation>
    <scope>NUCLEOTIDE SEQUENCE [LARGE SCALE GENOMIC DNA]</scope>
    <source>
        <strain evidence="2 4">ATCC 29669</strain>
    </source>
</reference>
<evidence type="ECO:0008006" key="5">
    <source>
        <dbReference type="Google" id="ProtNLM"/>
    </source>
</evidence>
<protein>
    <recommendedName>
        <fullName evidence="5">Terminase</fullName>
    </recommendedName>
</protein>
<dbReference type="InterPro" id="IPR027417">
    <property type="entry name" value="P-loop_NTPase"/>
</dbReference>
<evidence type="ECO:0000313" key="4">
    <source>
        <dbReference type="Proteomes" id="UP000235114"/>
    </source>
</evidence>
<accession>A0A2N5GPL7</accession>
<dbReference type="EMBL" id="PGVD01000003">
    <property type="protein sequence ID" value="PLS00801.1"/>
    <property type="molecule type" value="Genomic_DNA"/>
</dbReference>
<organism evidence="1 3">
    <name type="scientific">Bacillus canaveralius</name>
    <dbReference type="NCBI Taxonomy" id="1403243"/>
    <lineage>
        <taxon>Bacteria</taxon>
        <taxon>Bacillati</taxon>
        <taxon>Bacillota</taxon>
        <taxon>Bacilli</taxon>
        <taxon>Bacillales</taxon>
        <taxon>Bacillaceae</taxon>
        <taxon>Bacillus</taxon>
    </lineage>
</organism>
<dbReference type="AlphaFoldDB" id="A0A2N5GPL7"/>
<dbReference type="EMBL" id="PGVA01000012">
    <property type="protein sequence ID" value="PLR84649.1"/>
    <property type="molecule type" value="Genomic_DNA"/>
</dbReference>
<gene>
    <name evidence="1" type="ORF">CU635_06145</name>
    <name evidence="2" type="ORF">CVD25_01035</name>
</gene>
<evidence type="ECO:0000313" key="2">
    <source>
        <dbReference type="EMBL" id="PLS00801.1"/>
    </source>
</evidence>
<dbReference type="OrthoDB" id="9768556at2"/>
<reference evidence="1 3" key="1">
    <citation type="submission" date="2017-11" db="EMBL/GenBank/DDBJ databases">
        <title>Comparitive Functional Genomics of Dry Heat Resistant strains isolated from the Viking Spacecraft.</title>
        <authorList>
            <person name="Seuylemezian A."/>
            <person name="Cooper K."/>
            <person name="Vaishampayan P."/>
        </authorList>
    </citation>
    <scope>NUCLEOTIDE SEQUENCE [LARGE SCALE GENOMIC DNA]</scope>
    <source>
        <strain evidence="1 3">M4.6</strain>
    </source>
</reference>
<sequence length="603" mass="70242">MMNAKKLIDKRKDLWAADHDIEKDQEFVQAIAHYLLSPEGDSLRKEIQDHPEYLIEMAFIIVDKLQETVPFFINDVQAEFLATLKQAIEDFKAGIRLHLKFLVLKGRQQGFTSIITAYQLACSITQKNFAGFTLADDQDNTFTIFSDKAKYPYDNLPEALKPVEKYNNRRELHFEKLNSRWRVATAGSKGVGRSKTLNFFHGSEVAFWDDLKGILTGLNPALTKDSIQILESTANGHNAFKDLWDDDNNWQGLFYEWWKTQEYRQAFENDEARASFQERVKNSQEQSDANSEQWVYHRCKWLLEFIGLEWEQIYWYYNQWKDYRNDIKQEYPCTADESFIASGDSVFDKEKIIARKEELKRNSPILKVGYFAFDYQNEKIIDRTIKWVDDPTGAITIFKEPKKVDGEGNFIQYPYVGGGDTAGDGSDFFAGHVLDNITGEQVAVLHHQYDEDLYARQMYCLGKHYNYALLSIEVNFSTYPVKELQRLGYARQYRREVMDEISNKRQHKYGFRTTTVTRPVIIAELVVVVRDHIELINDIKTLDEMLTFVKDENKKPVAQDGKRDDLVLGLAISHNAREQQSMRVITHQEDEPEYEVAFGNTGY</sequence>
<dbReference type="Gene3D" id="3.30.420.240">
    <property type="match status" value="1"/>
</dbReference>
<dbReference type="RefSeq" id="WP_101576298.1">
    <property type="nucleotide sequence ID" value="NZ_PGVA01000012.1"/>
</dbReference>
<name>A0A2N5GPL7_9BACI</name>
<proteinExistence type="predicted"/>
<evidence type="ECO:0000313" key="1">
    <source>
        <dbReference type="EMBL" id="PLR84649.1"/>
    </source>
</evidence>
<comment type="caution">
    <text evidence="1">The sequence shown here is derived from an EMBL/GenBank/DDBJ whole genome shotgun (WGS) entry which is preliminary data.</text>
</comment>
<keyword evidence="4" id="KW-1185">Reference proteome</keyword>
<dbReference type="Proteomes" id="UP000234951">
    <property type="component" value="Unassembled WGS sequence"/>
</dbReference>
<dbReference type="Gene3D" id="3.40.50.300">
    <property type="entry name" value="P-loop containing nucleotide triphosphate hydrolases"/>
    <property type="match status" value="1"/>
</dbReference>
<dbReference type="Proteomes" id="UP000235114">
    <property type="component" value="Unassembled WGS sequence"/>
</dbReference>